<protein>
    <submittedName>
        <fullName evidence="1">Uncharacterized protein</fullName>
    </submittedName>
</protein>
<evidence type="ECO:0000313" key="2">
    <source>
        <dbReference type="Proteomes" id="UP000222741"/>
    </source>
</evidence>
<proteinExistence type="predicted"/>
<dbReference type="EMBL" id="KY888882">
    <property type="protein sequence ID" value="ARQ95198.1"/>
    <property type="molecule type" value="Genomic_DNA"/>
</dbReference>
<dbReference type="Proteomes" id="UP000222741">
    <property type="component" value="Segment"/>
</dbReference>
<gene>
    <name evidence="1" type="ORF">FLAPJACK_285</name>
</gene>
<organism evidence="1 2">
    <name type="scientific">Bacillus phage Flapjack</name>
    <dbReference type="NCBI Taxonomy" id="1983465"/>
    <lineage>
        <taxon>Viruses</taxon>
        <taxon>Duplodnaviria</taxon>
        <taxon>Heunggongvirae</taxon>
        <taxon>Uroviricota</taxon>
        <taxon>Caudoviricetes</taxon>
        <taxon>Herelleviridae</taxon>
        <taxon>Bastillevirinae</taxon>
        <taxon>Bequatrovirus</taxon>
        <taxon>Bequatrovirus spock</taxon>
    </lineage>
</organism>
<evidence type="ECO:0000313" key="1">
    <source>
        <dbReference type="EMBL" id="ARQ95198.1"/>
    </source>
</evidence>
<reference evidence="2" key="1">
    <citation type="submission" date="2017-04" db="EMBL/GenBank/DDBJ databases">
        <authorList>
            <person name="Abille Z."/>
            <person name="Afsharjavan R."/>
            <person name="Alms C.E."/>
            <person name="Anil A."/>
            <person name="Azuma E.A."/>
            <person name="Boateng D."/>
            <person name="Bowden K.V."/>
            <person name="Bui Q."/>
            <person name="Callaghan K.D."/>
            <person name="Canova P.N."/>
            <person name="Carter A.-G.V."/>
            <person name="Carty B."/>
            <person name="Choudhary A."/>
            <person name="Chugh K."/>
            <person name="Clark C.B."/>
            <person name="Clark J."/>
            <person name="Cortez R."/>
            <person name="Dalwadi R.M."/>
            <person name="Daou G."/>
            <person name="Das M."/>
            <person name="Dasari S."/>
            <person name="Davis E.H."/>
            <person name="Defreitas N."/>
            <person name="Demirji J."/>
            <person name="Endres C."/>
            <person name="Fakhar S."/>
            <person name="Feeley N."/>
            <person name="Flores D.C."/>
            <person name="Fowler A.R."/>
            <person name="George T."/>
            <person name="Greis H.L."/>
            <person name="Groleau D.L."/>
            <person name="Gulati J.K."/>
            <person name="Guzman W."/>
            <person name="Hallworth A.N."/>
            <person name="Hariri A."/>
            <person name="Haya V.N."/>
            <person name="Hoffman A.K."/>
            <person name="Horne B."/>
            <person name="Howard T."/>
            <person name="Iglesia A.J."/>
            <person name="Ijezie O.D."/>
            <person name="Incognito N.A."/>
            <person name="Inen J.A."/>
            <person name="Jaiswal A."/>
            <person name="Jezek R.A."/>
            <person name="Kawa A.C."/>
            <person name="Khan F."/>
            <person name="Khin A.C."/>
            <person name="Knapo J."/>
            <person name="Kong A.S."/>
            <person name="Le B.Q."/>
            <person name="Le Q.M."/>
            <person name="Le T.-H.M."/>
            <person name="Lee M."/>
            <person name="Lockwood J.L."/>
            <person name="Loto-Rojas G.S."/>
            <person name="Mantzavinos A."/>
            <person name="Martinez D.R."/>
            <person name="Meadows A.R."/>
            <person name="Mehr S."/>
            <person name="Mellon M.N."/>
            <person name="Memon S."/>
            <person name="Miller B."/>
            <person name="Min S."/>
            <person name="Mitchell L.M."/>
            <person name="Mohamed I.R."/>
            <person name="Mohammed F.O."/>
            <person name="More S."/>
            <person name="Muntaha S."/>
            <person name="Nadeem I."/>
            <person name="Ndjeumen-Njinguet A.S."/>
            <person name="Ng P."/>
            <person name="Ngu V.E."/>
            <person name="Nguyen B.N."/>
            <person name="OHern C.T."/>
            <person name="Oboh U.S."/>
            <person name="Pagano C.W."/>
            <person name="Panakal P.R."/>
            <person name="Park D.A."/>
            <person name="Parsana D."/>
            <person name="Patel P."/>
            <person name="Patel V.S."/>
            <person name="Patwardhan V.M."/>
            <person name="Pawar S.D."/>
            <person name="Payne V.R."/>
            <person name="Petricel I.M."/>
            <person name="Phillips C."/>
            <person name="Puglisi K.M."/>
            <person name="Ramaprasad G."/>
            <person name="Raza A.S."/>
            <person name="Rivera-Oven A.G."/>
            <person name="Robins E."/>
            <person name="Roeun D.C."/>
            <person name="Rostovtseva N."/>
            <person name="Sadat M."/>
            <person name="Seas A."/>
            <person name="So E.J."/>
            <person name="Sogbesan C."/>
            <person name="Strumsky L.A."/>
            <person name="Sun J.L."/>
            <person name="Sutherland H.J."/>
            <person name="Tchakounte I."/>
            <person name="Tewell J.R."/>
            <person name="Thapa D.J."/>
            <person name="Tkach Y."/>
            <person name="Tran C.D."/>
            <person name="Tran V."/>
            <person name="Vithayathil T."/>
            <person name="Vivekanandan A."/>
            <person name="Wang S.R."/>
            <person name="White E."/>
            <person name="Yang A.L."/>
            <person name="Ye D.T."/>
            <person name="Yirenkyi M."/>
            <person name="Zarb J.S."/>
            <person name="Zhang S."/>
            <person name="Zhou M.T."/>
            <person name="Cao A."/>
            <person name="Nguyen K.M."/>
            <person name="Patel K."/>
            <person name="Patel P."/>
            <person name="Pennington E."/>
            <person name="Sendze O."/>
            <person name="Zahangir S."/>
            <person name="Correa-Mendez M."/>
            <person name="Fabian M.F."/>
            <person name="Liu S."/>
            <person name="Jethmalani Y."/>
            <person name="Nunn R."/>
            <person name="Prakash A."/>
            <person name="Louise T."/>
            <person name="Russell D.A."/>
            <person name="Hatfull G.F."/>
            <person name="Erill I."/>
            <person name="Caruso S.M."/>
        </authorList>
    </citation>
    <scope>NUCLEOTIDE SEQUENCE [LARGE SCALE GENOMIC DNA]</scope>
</reference>
<sequence>MNGFVLVNREGLRGLYVRYNEDIEGIDIRITIGCVDNISSEFTMSIEDFIFIYGHLVELGHLVEV</sequence>
<accession>A0A1X9SGL1</accession>
<name>A0A1X9SGL1_9CAUD</name>